<name>A0ABU5CI69_9BACI</name>
<proteinExistence type="predicted"/>
<protein>
    <submittedName>
        <fullName evidence="1">Sporulation protein YqfD</fullName>
    </submittedName>
</protein>
<dbReference type="EMBL" id="JAROCA020000001">
    <property type="protein sequence ID" value="MDY0405537.1"/>
    <property type="molecule type" value="Genomic_DNA"/>
</dbReference>
<gene>
    <name evidence="1" type="ORF">P5G51_009115</name>
</gene>
<organism evidence="1 2">
    <name type="scientific">Tigheibacillus jepli</name>
    <dbReference type="NCBI Taxonomy" id="3035914"/>
    <lineage>
        <taxon>Bacteria</taxon>
        <taxon>Bacillati</taxon>
        <taxon>Bacillota</taxon>
        <taxon>Bacilli</taxon>
        <taxon>Bacillales</taxon>
        <taxon>Bacillaceae</taxon>
        <taxon>Tigheibacillus</taxon>
    </lineage>
</organism>
<accession>A0ABU5CI69</accession>
<comment type="caution">
    <text evidence="1">The sequence shown here is derived from an EMBL/GenBank/DDBJ whole genome shotgun (WGS) entry which is preliminary data.</text>
</comment>
<evidence type="ECO:0000313" key="2">
    <source>
        <dbReference type="Proteomes" id="UP001228376"/>
    </source>
</evidence>
<reference evidence="1 2" key="1">
    <citation type="submission" date="2023-10" db="EMBL/GenBank/DDBJ databases">
        <title>179-bfca-hs.</title>
        <authorList>
            <person name="Miliotis G."/>
            <person name="Sengupta P."/>
            <person name="Hameed A."/>
            <person name="Chuvochina M."/>
            <person name="Mcdonagh F."/>
            <person name="Simpson A.C."/>
            <person name="Singh N.K."/>
            <person name="Rekha P.D."/>
            <person name="Raman K."/>
            <person name="Hugenholtz P."/>
            <person name="Venkateswaran K."/>
        </authorList>
    </citation>
    <scope>NUCLEOTIDE SEQUENCE [LARGE SCALE GENOMIC DNA]</scope>
    <source>
        <strain evidence="1 2">179-BFC-A-HS</strain>
    </source>
</reference>
<dbReference type="Proteomes" id="UP001228376">
    <property type="component" value="Unassembled WGS sequence"/>
</dbReference>
<keyword evidence="2" id="KW-1185">Reference proteome</keyword>
<sequence>MIARTWYEIHATIPLKTTQEILTGEQETKYYMQLADFRLPVWHFLNPDFEEIQVDNEKKPIYFFKWKLPISIVESVINEKKSKQISHTKKEAIQIGVEQARRQLQMQLPKGAKIISEKILHDSVDHGKVKIALYVTVEENIAQAEAIHPKKEE</sequence>
<dbReference type="InterPro" id="IPR010690">
    <property type="entry name" value="YqfD"/>
</dbReference>
<dbReference type="RefSeq" id="WP_320384524.1">
    <property type="nucleotide sequence ID" value="NZ_JAROCA020000001.1"/>
</dbReference>
<dbReference type="Pfam" id="PF06898">
    <property type="entry name" value="YqfD"/>
    <property type="match status" value="1"/>
</dbReference>
<evidence type="ECO:0000313" key="1">
    <source>
        <dbReference type="EMBL" id="MDY0405537.1"/>
    </source>
</evidence>